<proteinExistence type="predicted"/>
<dbReference type="NCBIfam" id="TIGR01409">
    <property type="entry name" value="TAT_signal_seq"/>
    <property type="match status" value="1"/>
</dbReference>
<dbReference type="InterPro" id="IPR019546">
    <property type="entry name" value="TAT_signal_bac_arc"/>
</dbReference>
<comment type="caution">
    <text evidence="2">The sequence shown here is derived from an EMBL/GenBank/DDBJ whole genome shotgun (WGS) entry which is preliminary data.</text>
</comment>
<organism evidence="2 3">
    <name type="scientific">Pseudomonas brassicacearum</name>
    <dbReference type="NCBI Taxonomy" id="930166"/>
    <lineage>
        <taxon>Bacteria</taxon>
        <taxon>Pseudomonadati</taxon>
        <taxon>Pseudomonadota</taxon>
        <taxon>Gammaproteobacteria</taxon>
        <taxon>Pseudomonadales</taxon>
        <taxon>Pseudomonadaceae</taxon>
        <taxon>Pseudomonas</taxon>
    </lineage>
</organism>
<evidence type="ECO:0008006" key="4">
    <source>
        <dbReference type="Google" id="ProtNLM"/>
    </source>
</evidence>
<accession>A0A423H5Z6</accession>
<evidence type="ECO:0000256" key="1">
    <source>
        <dbReference type="ARBA" id="ARBA00022729"/>
    </source>
</evidence>
<dbReference type="Proteomes" id="UP000286071">
    <property type="component" value="Unassembled WGS sequence"/>
</dbReference>
<dbReference type="EMBL" id="MOBJ01000009">
    <property type="protein sequence ID" value="RON08606.1"/>
    <property type="molecule type" value="Genomic_DNA"/>
</dbReference>
<protein>
    <recommendedName>
        <fullName evidence="4">Twin-arginine translocation signal domain-containing protein</fullName>
    </recommendedName>
</protein>
<name>A0A423H5Z6_9PSED</name>
<reference evidence="2 3" key="1">
    <citation type="submission" date="2016-10" db="EMBL/GenBank/DDBJ databases">
        <title>Comparative genome analysis of multiple Pseudomonas spp. focuses on biocontrol and plant growth promoting traits.</title>
        <authorList>
            <person name="Tao X.-Y."/>
            <person name="Taylor C.G."/>
        </authorList>
    </citation>
    <scope>NUCLEOTIDE SEQUENCE [LARGE SCALE GENOMIC DNA]</scope>
    <source>
        <strain evidence="2 3">48H11</strain>
    </source>
</reference>
<dbReference type="AlphaFoldDB" id="A0A423H5Z6"/>
<evidence type="ECO:0000313" key="2">
    <source>
        <dbReference type="EMBL" id="RON08606.1"/>
    </source>
</evidence>
<keyword evidence="1" id="KW-0732">Signal</keyword>
<gene>
    <name evidence="2" type="ORF">BK659_14595</name>
</gene>
<evidence type="ECO:0000313" key="3">
    <source>
        <dbReference type="Proteomes" id="UP000286071"/>
    </source>
</evidence>
<sequence length="68" mass="7265">MRPITRRQLLAATACGAAGLTIGQLALLQPKEPAPHEHDLAPLERVNAACEQLFNSMHIVAPLSLANL</sequence>
<dbReference type="PROSITE" id="PS51318">
    <property type="entry name" value="TAT"/>
    <property type="match status" value="1"/>
</dbReference>
<dbReference type="RefSeq" id="WP_123425831.1">
    <property type="nucleotide sequence ID" value="NZ_MOBJ01000009.1"/>
</dbReference>
<dbReference type="InterPro" id="IPR006311">
    <property type="entry name" value="TAT_signal"/>
</dbReference>